<dbReference type="RefSeq" id="WP_129890681.1">
    <property type="nucleotide sequence ID" value="NZ_CP035758.1"/>
</dbReference>
<accession>A0A4P6JVY4</accession>
<evidence type="ECO:0000256" key="1">
    <source>
        <dbReference type="SAM" id="Coils"/>
    </source>
</evidence>
<evidence type="ECO:0000313" key="3">
    <source>
        <dbReference type="Proteomes" id="UP000290365"/>
    </source>
</evidence>
<feature type="coiled-coil region" evidence="1">
    <location>
        <begin position="14"/>
        <end position="41"/>
    </location>
</feature>
<keyword evidence="3" id="KW-1185">Reference proteome</keyword>
<proteinExistence type="predicted"/>
<dbReference type="EMBL" id="CP035758">
    <property type="protein sequence ID" value="QBD79615.1"/>
    <property type="molecule type" value="Genomic_DNA"/>
</dbReference>
<dbReference type="Proteomes" id="UP000290365">
    <property type="component" value="Chromosome"/>
</dbReference>
<name>A0A4P6JVY4_KTERU</name>
<dbReference type="OrthoDB" id="164217at2"/>
<sequence length="110" mass="13011">MRNFFQSSFGQVPVACQLQDAKQMQERLEEMKEIYKLAQQRQELADGYAFSFASEDVLITRLVEWIKFERRCCQFFSFELVFEPQEGPLWLCLRGPEGAKEWLQGYLAVE</sequence>
<organism evidence="2 3">
    <name type="scientific">Ktedonosporobacter rubrisoli</name>
    <dbReference type="NCBI Taxonomy" id="2509675"/>
    <lineage>
        <taxon>Bacteria</taxon>
        <taxon>Bacillati</taxon>
        <taxon>Chloroflexota</taxon>
        <taxon>Ktedonobacteria</taxon>
        <taxon>Ktedonobacterales</taxon>
        <taxon>Ktedonosporobacteraceae</taxon>
        <taxon>Ktedonosporobacter</taxon>
    </lineage>
</organism>
<protein>
    <submittedName>
        <fullName evidence="2">Uncharacterized protein</fullName>
    </submittedName>
</protein>
<evidence type="ECO:0000313" key="2">
    <source>
        <dbReference type="EMBL" id="QBD79615.1"/>
    </source>
</evidence>
<dbReference type="KEGG" id="kbs:EPA93_28010"/>
<dbReference type="AlphaFoldDB" id="A0A4P6JVY4"/>
<keyword evidence="1" id="KW-0175">Coiled coil</keyword>
<gene>
    <name evidence="2" type="ORF">EPA93_28010</name>
</gene>
<reference evidence="2 3" key="1">
    <citation type="submission" date="2019-01" db="EMBL/GenBank/DDBJ databases">
        <title>Ktedonosporobacter rubrisoli SCAWS-G2.</title>
        <authorList>
            <person name="Huang Y."/>
            <person name="Yan B."/>
        </authorList>
    </citation>
    <scope>NUCLEOTIDE SEQUENCE [LARGE SCALE GENOMIC DNA]</scope>
    <source>
        <strain evidence="2 3">SCAWS-G2</strain>
    </source>
</reference>